<evidence type="ECO:0000256" key="1">
    <source>
        <dbReference type="ARBA" id="ARBA00004141"/>
    </source>
</evidence>
<protein>
    <recommendedName>
        <fullName evidence="4">very-long-chain (3R)-3-hydroxyacyl-CoA dehydratase</fullName>
        <ecNumber evidence="4">4.2.1.134</ecNumber>
    </recommendedName>
</protein>
<keyword evidence="15" id="KW-1185">Reference proteome</keyword>
<comment type="subcellular location">
    <subcellularLocation>
        <location evidence="1">Membrane</location>
        <topology evidence="1">Multi-pass membrane protein</topology>
    </subcellularLocation>
</comment>
<dbReference type="InterPro" id="IPR007482">
    <property type="entry name" value="Tyr_Pase-like_PTPLA"/>
</dbReference>
<dbReference type="GO" id="GO:0016020">
    <property type="term" value="C:membrane"/>
    <property type="evidence" value="ECO:0007669"/>
    <property type="project" value="UniProtKB-SubCell"/>
</dbReference>
<keyword evidence="11" id="KW-0275">Fatty acid biosynthesis</keyword>
<dbReference type="eggNOG" id="ENOG502SF4K">
    <property type="taxonomic scope" value="Eukaryota"/>
</dbReference>
<name>A5E1I3_LODEL</name>
<sequence>MQPLTFDKKLTYFFNVVSATLWFCCFARFLILLPLVGRRFLPGGIADFFHVCSLFPLIGAVLLIVLGHKSVSSSIWSITGGLKMAWICYGVIFPHPKIAKHTTYSILITAWCTQYLTHFTYYAFRVRMRYSPALLRWFEFNNFYLTFPLQTAAEMLMLFLSLAFVEEGSYYEGVLKAAFISYIPVAYFTWGHLKRRRITHTTVRATSTQSDDLSIPPVTSEQLVNQQ</sequence>
<evidence type="ECO:0000313" key="14">
    <source>
        <dbReference type="EMBL" id="EDK45291.1"/>
    </source>
</evidence>
<gene>
    <name evidence="14" type="ORF">LELG_03470</name>
</gene>
<evidence type="ECO:0000256" key="7">
    <source>
        <dbReference type="ARBA" id="ARBA00022832"/>
    </source>
</evidence>
<evidence type="ECO:0000256" key="11">
    <source>
        <dbReference type="ARBA" id="ARBA00023160"/>
    </source>
</evidence>
<proteinExistence type="inferred from homology"/>
<dbReference type="Pfam" id="PF04387">
    <property type="entry name" value="PTPLA"/>
    <property type="match status" value="1"/>
</dbReference>
<dbReference type="UniPathway" id="UPA00094"/>
<dbReference type="InParanoid" id="A5E1I3"/>
<keyword evidence="5" id="KW-0444">Lipid biosynthesis</keyword>
<accession>A5E1I3</accession>
<dbReference type="Proteomes" id="UP000001996">
    <property type="component" value="Unassembled WGS sequence"/>
</dbReference>
<feature type="transmembrane region" description="Helical" evidence="13">
    <location>
        <begin position="74"/>
        <end position="92"/>
    </location>
</feature>
<keyword evidence="8 13" id="KW-1133">Transmembrane helix</keyword>
<evidence type="ECO:0000256" key="6">
    <source>
        <dbReference type="ARBA" id="ARBA00022692"/>
    </source>
</evidence>
<evidence type="ECO:0000256" key="12">
    <source>
        <dbReference type="ARBA" id="ARBA00023239"/>
    </source>
</evidence>
<dbReference type="OrthoDB" id="46988at2759"/>
<feature type="transmembrane region" description="Helical" evidence="13">
    <location>
        <begin position="48"/>
        <end position="67"/>
    </location>
</feature>
<keyword evidence="6 13" id="KW-0812">Transmembrane</keyword>
<comment type="pathway">
    <text evidence="2">Lipid metabolism; fatty acid biosynthesis.</text>
</comment>
<evidence type="ECO:0000256" key="2">
    <source>
        <dbReference type="ARBA" id="ARBA00005194"/>
    </source>
</evidence>
<dbReference type="KEGG" id="lel:PVL30_002960"/>
<keyword evidence="9" id="KW-0443">Lipid metabolism</keyword>
<evidence type="ECO:0000313" key="15">
    <source>
        <dbReference type="Proteomes" id="UP000001996"/>
    </source>
</evidence>
<dbReference type="EMBL" id="CH981527">
    <property type="protein sequence ID" value="EDK45291.1"/>
    <property type="molecule type" value="Genomic_DNA"/>
</dbReference>
<dbReference type="GeneID" id="5232271"/>
<dbReference type="GO" id="GO:0102158">
    <property type="term" value="F:very-long-chain (3R)-3-hydroxyacyl-CoA dehydratase activity"/>
    <property type="evidence" value="ECO:0007669"/>
    <property type="project" value="UniProtKB-EC"/>
</dbReference>
<evidence type="ECO:0000256" key="13">
    <source>
        <dbReference type="SAM" id="Phobius"/>
    </source>
</evidence>
<feature type="transmembrane region" description="Helical" evidence="13">
    <location>
        <begin position="104"/>
        <end position="124"/>
    </location>
</feature>
<dbReference type="STRING" id="379508.A5E1I3"/>
<evidence type="ECO:0000256" key="4">
    <source>
        <dbReference type="ARBA" id="ARBA00013122"/>
    </source>
</evidence>
<evidence type="ECO:0000256" key="10">
    <source>
        <dbReference type="ARBA" id="ARBA00023136"/>
    </source>
</evidence>
<reference evidence="14 15" key="1">
    <citation type="journal article" date="2009" name="Nature">
        <title>Evolution of pathogenicity and sexual reproduction in eight Candida genomes.</title>
        <authorList>
            <person name="Butler G."/>
            <person name="Rasmussen M.D."/>
            <person name="Lin M.F."/>
            <person name="Santos M.A."/>
            <person name="Sakthikumar S."/>
            <person name="Munro C.A."/>
            <person name="Rheinbay E."/>
            <person name="Grabherr M."/>
            <person name="Forche A."/>
            <person name="Reedy J.L."/>
            <person name="Agrafioti I."/>
            <person name="Arnaud M.B."/>
            <person name="Bates S."/>
            <person name="Brown A.J."/>
            <person name="Brunke S."/>
            <person name="Costanzo M.C."/>
            <person name="Fitzpatrick D.A."/>
            <person name="de Groot P.W."/>
            <person name="Harris D."/>
            <person name="Hoyer L.L."/>
            <person name="Hube B."/>
            <person name="Klis F.M."/>
            <person name="Kodira C."/>
            <person name="Lennard N."/>
            <person name="Logue M.E."/>
            <person name="Martin R."/>
            <person name="Neiman A.M."/>
            <person name="Nikolaou E."/>
            <person name="Quail M.A."/>
            <person name="Quinn J."/>
            <person name="Santos M.C."/>
            <person name="Schmitzberger F.F."/>
            <person name="Sherlock G."/>
            <person name="Shah P."/>
            <person name="Silverstein K.A."/>
            <person name="Skrzypek M.S."/>
            <person name="Soll D."/>
            <person name="Staggs R."/>
            <person name="Stansfield I."/>
            <person name="Stumpf M.P."/>
            <person name="Sudbery P.E."/>
            <person name="Srikantha T."/>
            <person name="Zeng Q."/>
            <person name="Berman J."/>
            <person name="Berriman M."/>
            <person name="Heitman J."/>
            <person name="Gow N.A."/>
            <person name="Lorenz M.C."/>
            <person name="Birren B.W."/>
            <person name="Kellis M."/>
            <person name="Cuomo C.A."/>
        </authorList>
    </citation>
    <scope>NUCLEOTIDE SEQUENCE [LARGE SCALE GENOMIC DNA]</scope>
    <source>
        <strain evidence="15">ATCC 11503 / BCRC 21390 / CBS 2605 / JCM 1781 / NBRC 1676 / NRRL YB-4239</strain>
    </source>
</reference>
<dbReference type="AlphaFoldDB" id="A5E1I3"/>
<feature type="transmembrane region" description="Helical" evidence="13">
    <location>
        <begin position="170"/>
        <end position="190"/>
    </location>
</feature>
<evidence type="ECO:0000256" key="8">
    <source>
        <dbReference type="ARBA" id="ARBA00022989"/>
    </source>
</evidence>
<dbReference type="GO" id="GO:0006633">
    <property type="term" value="P:fatty acid biosynthetic process"/>
    <property type="evidence" value="ECO:0007669"/>
    <property type="project" value="UniProtKB-UniPathway"/>
</dbReference>
<dbReference type="OMA" id="PKIAKHT"/>
<keyword evidence="10 13" id="KW-0472">Membrane</keyword>
<evidence type="ECO:0000256" key="5">
    <source>
        <dbReference type="ARBA" id="ARBA00022516"/>
    </source>
</evidence>
<keyword evidence="7" id="KW-0276">Fatty acid metabolism</keyword>
<dbReference type="EC" id="4.2.1.134" evidence="4"/>
<feature type="transmembrane region" description="Helical" evidence="13">
    <location>
        <begin position="144"/>
        <end position="164"/>
    </location>
</feature>
<dbReference type="VEuPathDB" id="FungiDB:LELG_03470"/>
<comment type="similarity">
    <text evidence="3">Belongs to the very long-chain fatty acids dehydratase HACD family.</text>
</comment>
<evidence type="ECO:0000256" key="3">
    <source>
        <dbReference type="ARBA" id="ARBA00007811"/>
    </source>
</evidence>
<evidence type="ECO:0000256" key="9">
    <source>
        <dbReference type="ARBA" id="ARBA00023098"/>
    </source>
</evidence>
<organism evidence="14 15">
    <name type="scientific">Lodderomyces elongisporus (strain ATCC 11503 / CBS 2605 / JCM 1781 / NBRC 1676 / NRRL YB-4239)</name>
    <name type="common">Yeast</name>
    <name type="synonym">Saccharomyces elongisporus</name>
    <dbReference type="NCBI Taxonomy" id="379508"/>
    <lineage>
        <taxon>Eukaryota</taxon>
        <taxon>Fungi</taxon>
        <taxon>Dikarya</taxon>
        <taxon>Ascomycota</taxon>
        <taxon>Saccharomycotina</taxon>
        <taxon>Pichiomycetes</taxon>
        <taxon>Debaryomycetaceae</taxon>
        <taxon>Candida/Lodderomyces clade</taxon>
        <taxon>Lodderomyces</taxon>
    </lineage>
</organism>
<dbReference type="HOGENOM" id="CLU_1209709_0_0_1"/>
<feature type="transmembrane region" description="Helical" evidence="13">
    <location>
        <begin position="12"/>
        <end position="36"/>
    </location>
</feature>
<keyword evidence="12" id="KW-0456">Lyase</keyword>